<evidence type="ECO:0000313" key="2">
    <source>
        <dbReference type="EMBL" id="KAF9065097.1"/>
    </source>
</evidence>
<dbReference type="Proteomes" id="UP000772434">
    <property type="component" value="Unassembled WGS sequence"/>
</dbReference>
<feature type="region of interest" description="Disordered" evidence="1">
    <location>
        <begin position="36"/>
        <end position="75"/>
    </location>
</feature>
<reference evidence="2" key="1">
    <citation type="submission" date="2020-11" db="EMBL/GenBank/DDBJ databases">
        <authorList>
            <consortium name="DOE Joint Genome Institute"/>
            <person name="Ahrendt S."/>
            <person name="Riley R."/>
            <person name="Andreopoulos W."/>
            <person name="Labutti K."/>
            <person name="Pangilinan J."/>
            <person name="Ruiz-Duenas F.J."/>
            <person name="Barrasa J.M."/>
            <person name="Sanchez-Garcia M."/>
            <person name="Camarero S."/>
            <person name="Miyauchi S."/>
            <person name="Serrano A."/>
            <person name="Linde D."/>
            <person name="Babiker R."/>
            <person name="Drula E."/>
            <person name="Ayuso-Fernandez I."/>
            <person name="Pacheco R."/>
            <person name="Padilla G."/>
            <person name="Ferreira P."/>
            <person name="Barriuso J."/>
            <person name="Kellner H."/>
            <person name="Castanera R."/>
            <person name="Alfaro M."/>
            <person name="Ramirez L."/>
            <person name="Pisabarro A.G."/>
            <person name="Kuo A."/>
            <person name="Tritt A."/>
            <person name="Lipzen A."/>
            <person name="He G."/>
            <person name="Yan M."/>
            <person name="Ng V."/>
            <person name="Cullen D."/>
            <person name="Martin F."/>
            <person name="Rosso M.-N."/>
            <person name="Henrissat B."/>
            <person name="Hibbett D."/>
            <person name="Martinez A.T."/>
            <person name="Grigoriev I.V."/>
        </authorList>
    </citation>
    <scope>NUCLEOTIDE SEQUENCE</scope>
    <source>
        <strain evidence="2">AH 40177</strain>
    </source>
</reference>
<name>A0A9P5PM84_9AGAR</name>
<organism evidence="2 3">
    <name type="scientific">Rhodocollybia butyracea</name>
    <dbReference type="NCBI Taxonomy" id="206335"/>
    <lineage>
        <taxon>Eukaryota</taxon>
        <taxon>Fungi</taxon>
        <taxon>Dikarya</taxon>
        <taxon>Basidiomycota</taxon>
        <taxon>Agaricomycotina</taxon>
        <taxon>Agaricomycetes</taxon>
        <taxon>Agaricomycetidae</taxon>
        <taxon>Agaricales</taxon>
        <taxon>Marasmiineae</taxon>
        <taxon>Omphalotaceae</taxon>
        <taxon>Rhodocollybia</taxon>
    </lineage>
</organism>
<feature type="compositionally biased region" description="Basic and acidic residues" evidence="1">
    <location>
        <begin position="55"/>
        <end position="65"/>
    </location>
</feature>
<sequence length="75" mass="8598">MSSTTRFLVRSLLSPVSHSYVWFASRSLEPMHMPNNLLSPRCTSQRKNVSSAQPKAKDCESDRLQNPHFYGMAKR</sequence>
<dbReference type="AlphaFoldDB" id="A0A9P5PM84"/>
<dbReference type="EMBL" id="JADNRY010000109">
    <property type="protein sequence ID" value="KAF9065097.1"/>
    <property type="molecule type" value="Genomic_DNA"/>
</dbReference>
<protein>
    <submittedName>
        <fullName evidence="2">Uncharacterized protein</fullName>
    </submittedName>
</protein>
<proteinExistence type="predicted"/>
<evidence type="ECO:0000313" key="3">
    <source>
        <dbReference type="Proteomes" id="UP000772434"/>
    </source>
</evidence>
<keyword evidence="3" id="KW-1185">Reference proteome</keyword>
<evidence type="ECO:0000256" key="1">
    <source>
        <dbReference type="SAM" id="MobiDB-lite"/>
    </source>
</evidence>
<comment type="caution">
    <text evidence="2">The sequence shown here is derived from an EMBL/GenBank/DDBJ whole genome shotgun (WGS) entry which is preliminary data.</text>
</comment>
<accession>A0A9P5PM84</accession>
<feature type="compositionally biased region" description="Polar residues" evidence="1">
    <location>
        <begin position="36"/>
        <end position="53"/>
    </location>
</feature>
<gene>
    <name evidence="2" type="ORF">BDP27DRAFT_1332502</name>
</gene>